<dbReference type="Pfam" id="PF09335">
    <property type="entry name" value="VTT_dom"/>
    <property type="match status" value="1"/>
</dbReference>
<dbReference type="PANTHER" id="PTHR42709">
    <property type="entry name" value="ALKALINE PHOSPHATASE LIKE PROTEIN"/>
    <property type="match status" value="1"/>
</dbReference>
<protein>
    <submittedName>
        <fullName evidence="3">DedA family protein</fullName>
    </submittedName>
</protein>
<dbReference type="RefSeq" id="WP_138988608.1">
    <property type="nucleotide sequence ID" value="NZ_CP043869.1"/>
</dbReference>
<keyword evidence="1" id="KW-1133">Transmembrane helix</keyword>
<gene>
    <name evidence="3" type="ORF">F0U83_05630</name>
</gene>
<name>A0A5P1R9E9_9GAMM</name>
<dbReference type="InterPro" id="IPR032816">
    <property type="entry name" value="VTT_dom"/>
</dbReference>
<dbReference type="Proteomes" id="UP000324760">
    <property type="component" value="Chromosome"/>
</dbReference>
<organism evidence="3 4">
    <name type="scientific">Neptunomonas concharum</name>
    <dbReference type="NCBI Taxonomy" id="1031538"/>
    <lineage>
        <taxon>Bacteria</taxon>
        <taxon>Pseudomonadati</taxon>
        <taxon>Pseudomonadota</taxon>
        <taxon>Gammaproteobacteria</taxon>
        <taxon>Oceanospirillales</taxon>
        <taxon>Oceanospirillaceae</taxon>
        <taxon>Neptunomonas</taxon>
    </lineage>
</organism>
<feature type="transmembrane region" description="Helical" evidence="1">
    <location>
        <begin position="84"/>
        <end position="101"/>
    </location>
</feature>
<evidence type="ECO:0000313" key="4">
    <source>
        <dbReference type="Proteomes" id="UP000324760"/>
    </source>
</evidence>
<dbReference type="AlphaFoldDB" id="A0A5P1R9E9"/>
<feature type="transmembrane region" description="Helical" evidence="1">
    <location>
        <begin position="41"/>
        <end position="63"/>
    </location>
</feature>
<dbReference type="EMBL" id="CP043869">
    <property type="protein sequence ID" value="QEQ96228.1"/>
    <property type="molecule type" value="Genomic_DNA"/>
</dbReference>
<dbReference type="InterPro" id="IPR051311">
    <property type="entry name" value="DedA_domain"/>
</dbReference>
<feature type="transmembrane region" description="Helical" evidence="1">
    <location>
        <begin position="113"/>
        <end position="137"/>
    </location>
</feature>
<keyword evidence="4" id="KW-1185">Reference proteome</keyword>
<proteinExistence type="predicted"/>
<keyword evidence="1" id="KW-0472">Membrane</keyword>
<dbReference type="KEGG" id="ncu:F0U83_05630"/>
<evidence type="ECO:0000256" key="1">
    <source>
        <dbReference type="SAM" id="Phobius"/>
    </source>
</evidence>
<keyword evidence="1" id="KW-0812">Transmembrane</keyword>
<dbReference type="OrthoDB" id="9814483at2"/>
<evidence type="ECO:0000313" key="3">
    <source>
        <dbReference type="EMBL" id="QEQ96228.1"/>
    </source>
</evidence>
<feature type="domain" description="VTT" evidence="2">
    <location>
        <begin position="36"/>
        <end position="135"/>
    </location>
</feature>
<accession>A0A5P1R9E9</accession>
<sequence>MSPELWGLFVSSLISSTLLPGGSEAYLAWLTVDGQYPTEQLIAIATLGNGLGGIITFAMGRLVAIRYPFRMLQQKSHRHVKLYLTRYGSVSLLLSWLPIVGDPLCFVAGWMKFNFLLSAIFIMLGKFLRYCVVAGIFL</sequence>
<evidence type="ECO:0000259" key="2">
    <source>
        <dbReference type="Pfam" id="PF09335"/>
    </source>
</evidence>
<reference evidence="3 4" key="1">
    <citation type="journal article" date="2019" name="Biochem. Eng. J.">
        <title>Metabolic engineering of the marine bacteria Neptunomonas concharum for the production of acetoin and meso-2,3-butanediol from acetate.</title>
        <authorList>
            <person name="Li W."/>
            <person name="Pu N."/>
            <person name="Liu C.-X."/>
            <person name="Yuan Q.-P."/>
            <person name="Li Z.-J."/>
        </authorList>
    </citation>
    <scope>NUCLEOTIDE SEQUENCE [LARGE SCALE GENOMIC DNA]</scope>
    <source>
        <strain evidence="3 4">JCM17730</strain>
    </source>
</reference>
<dbReference type="PANTHER" id="PTHR42709:SF4">
    <property type="entry name" value="INNER MEMBRANE PROTEIN YQAA"/>
    <property type="match status" value="1"/>
</dbReference>
<dbReference type="GO" id="GO:0005886">
    <property type="term" value="C:plasma membrane"/>
    <property type="evidence" value="ECO:0007669"/>
    <property type="project" value="UniProtKB-ARBA"/>
</dbReference>